<proteinExistence type="predicted"/>
<dbReference type="EnsemblPlants" id="Pp3c6_19860V3.2">
    <property type="protein sequence ID" value="PAC:32975729.CDS.1"/>
    <property type="gene ID" value="Pp3c6_19860"/>
</dbReference>
<organism evidence="2 3">
    <name type="scientific">Physcomitrium patens</name>
    <name type="common">Spreading-leaved earth moss</name>
    <name type="synonym">Physcomitrella patens</name>
    <dbReference type="NCBI Taxonomy" id="3218"/>
    <lineage>
        <taxon>Eukaryota</taxon>
        <taxon>Viridiplantae</taxon>
        <taxon>Streptophyta</taxon>
        <taxon>Embryophyta</taxon>
        <taxon>Bryophyta</taxon>
        <taxon>Bryophytina</taxon>
        <taxon>Bryopsida</taxon>
        <taxon>Funariidae</taxon>
        <taxon>Funariales</taxon>
        <taxon>Funariaceae</taxon>
        <taxon>Physcomitrium</taxon>
    </lineage>
</organism>
<dbReference type="Gramene" id="Pp3c6_19860V3.2">
    <property type="protein sequence ID" value="PAC:32975729.CDS.1"/>
    <property type="gene ID" value="Pp3c6_19860"/>
</dbReference>
<evidence type="ECO:0000256" key="1">
    <source>
        <dbReference type="SAM" id="MobiDB-lite"/>
    </source>
</evidence>
<name>A0A7I3ZS99_PHYPA</name>
<keyword evidence="3" id="KW-1185">Reference proteome</keyword>
<dbReference type="Proteomes" id="UP000006727">
    <property type="component" value="Chromosome 6"/>
</dbReference>
<sequence length="82" mass="8978">MVPLSMHSALEGQEVIIRDDEYFLNSEGGKSPRFPKSPGMFGKSPSMFAKSPGRSHKRRHSTGLSGFLMPMSSHPQGSRLSS</sequence>
<reference evidence="2 3" key="1">
    <citation type="journal article" date="2008" name="Science">
        <title>The Physcomitrella genome reveals evolutionary insights into the conquest of land by plants.</title>
        <authorList>
            <person name="Rensing S."/>
            <person name="Lang D."/>
            <person name="Zimmer A."/>
            <person name="Terry A."/>
            <person name="Salamov A."/>
            <person name="Shapiro H."/>
            <person name="Nishiyama T."/>
            <person name="Perroud P.-F."/>
            <person name="Lindquist E."/>
            <person name="Kamisugi Y."/>
            <person name="Tanahashi T."/>
            <person name="Sakakibara K."/>
            <person name="Fujita T."/>
            <person name="Oishi K."/>
            <person name="Shin-I T."/>
            <person name="Kuroki Y."/>
            <person name="Toyoda A."/>
            <person name="Suzuki Y."/>
            <person name="Hashimoto A."/>
            <person name="Yamaguchi K."/>
            <person name="Sugano A."/>
            <person name="Kohara Y."/>
            <person name="Fujiyama A."/>
            <person name="Anterola A."/>
            <person name="Aoki S."/>
            <person name="Ashton N."/>
            <person name="Barbazuk W.B."/>
            <person name="Barker E."/>
            <person name="Bennetzen J."/>
            <person name="Bezanilla M."/>
            <person name="Blankenship R."/>
            <person name="Cho S.H."/>
            <person name="Dutcher S."/>
            <person name="Estelle M."/>
            <person name="Fawcett J.A."/>
            <person name="Gundlach H."/>
            <person name="Hanada K."/>
            <person name="Heyl A."/>
            <person name="Hicks K.A."/>
            <person name="Hugh J."/>
            <person name="Lohr M."/>
            <person name="Mayer K."/>
            <person name="Melkozernov A."/>
            <person name="Murata T."/>
            <person name="Nelson D."/>
            <person name="Pils B."/>
            <person name="Prigge M."/>
            <person name="Reiss B."/>
            <person name="Renner T."/>
            <person name="Rombauts S."/>
            <person name="Rushton P."/>
            <person name="Sanderfoot A."/>
            <person name="Schween G."/>
            <person name="Shiu S.-H."/>
            <person name="Stueber K."/>
            <person name="Theodoulou F.L."/>
            <person name="Tu H."/>
            <person name="Van de Peer Y."/>
            <person name="Verrier P.J."/>
            <person name="Waters E."/>
            <person name="Wood A."/>
            <person name="Yang L."/>
            <person name="Cove D."/>
            <person name="Cuming A."/>
            <person name="Hasebe M."/>
            <person name="Lucas S."/>
            <person name="Mishler D.B."/>
            <person name="Reski R."/>
            <person name="Grigoriev I."/>
            <person name="Quatrano R.S."/>
            <person name="Boore J.L."/>
        </authorList>
    </citation>
    <scope>NUCLEOTIDE SEQUENCE [LARGE SCALE GENOMIC DNA]</scope>
    <source>
        <strain evidence="2 3">cv. Gransden 2004</strain>
    </source>
</reference>
<feature type="compositionally biased region" description="Polar residues" evidence="1">
    <location>
        <begin position="73"/>
        <end position="82"/>
    </location>
</feature>
<protein>
    <submittedName>
        <fullName evidence="2">Uncharacterized protein</fullName>
    </submittedName>
</protein>
<dbReference type="AlphaFoldDB" id="A0A7I3ZS99"/>
<accession>A0A7I3ZS99</accession>
<evidence type="ECO:0000313" key="2">
    <source>
        <dbReference type="EnsemblPlants" id="PAC:32975729.CDS.1"/>
    </source>
</evidence>
<evidence type="ECO:0000313" key="3">
    <source>
        <dbReference type="Proteomes" id="UP000006727"/>
    </source>
</evidence>
<reference evidence="2 3" key="2">
    <citation type="journal article" date="2018" name="Plant J.">
        <title>The Physcomitrella patens chromosome-scale assembly reveals moss genome structure and evolution.</title>
        <authorList>
            <person name="Lang D."/>
            <person name="Ullrich K.K."/>
            <person name="Murat F."/>
            <person name="Fuchs J."/>
            <person name="Jenkins J."/>
            <person name="Haas F.B."/>
            <person name="Piednoel M."/>
            <person name="Gundlach H."/>
            <person name="Van Bel M."/>
            <person name="Meyberg R."/>
            <person name="Vives C."/>
            <person name="Morata J."/>
            <person name="Symeonidi A."/>
            <person name="Hiss M."/>
            <person name="Muchero W."/>
            <person name="Kamisugi Y."/>
            <person name="Saleh O."/>
            <person name="Blanc G."/>
            <person name="Decker E.L."/>
            <person name="van Gessel N."/>
            <person name="Grimwood J."/>
            <person name="Hayes R.D."/>
            <person name="Graham S.W."/>
            <person name="Gunter L.E."/>
            <person name="McDaniel S.F."/>
            <person name="Hoernstein S.N.W."/>
            <person name="Larsson A."/>
            <person name="Li F.W."/>
            <person name="Perroud P.F."/>
            <person name="Phillips J."/>
            <person name="Ranjan P."/>
            <person name="Rokshar D.S."/>
            <person name="Rothfels C.J."/>
            <person name="Schneider L."/>
            <person name="Shu S."/>
            <person name="Stevenson D.W."/>
            <person name="Thummler F."/>
            <person name="Tillich M."/>
            <person name="Villarreal Aguilar J.C."/>
            <person name="Widiez T."/>
            <person name="Wong G.K."/>
            <person name="Wymore A."/>
            <person name="Zhang Y."/>
            <person name="Zimmer A.D."/>
            <person name="Quatrano R.S."/>
            <person name="Mayer K.F.X."/>
            <person name="Goodstein D."/>
            <person name="Casacuberta J.M."/>
            <person name="Vandepoele K."/>
            <person name="Reski R."/>
            <person name="Cuming A.C."/>
            <person name="Tuskan G.A."/>
            <person name="Maumus F."/>
            <person name="Salse J."/>
            <person name="Schmutz J."/>
            <person name="Rensing S.A."/>
        </authorList>
    </citation>
    <scope>NUCLEOTIDE SEQUENCE [LARGE SCALE GENOMIC DNA]</scope>
    <source>
        <strain evidence="2 3">cv. Gransden 2004</strain>
    </source>
</reference>
<reference evidence="2" key="3">
    <citation type="submission" date="2020-12" db="UniProtKB">
        <authorList>
            <consortium name="EnsemblPlants"/>
        </authorList>
    </citation>
    <scope>IDENTIFICATION</scope>
</reference>
<dbReference type="EMBL" id="ABEU02000006">
    <property type="status" value="NOT_ANNOTATED_CDS"/>
    <property type="molecule type" value="Genomic_DNA"/>
</dbReference>
<feature type="region of interest" description="Disordered" evidence="1">
    <location>
        <begin position="27"/>
        <end position="82"/>
    </location>
</feature>